<keyword evidence="2" id="KW-0548">Nucleotidyltransferase</keyword>
<dbReference type="EMBL" id="MFHP01000032">
    <property type="protein sequence ID" value="OGF71428.1"/>
    <property type="molecule type" value="Genomic_DNA"/>
</dbReference>
<dbReference type="InterPro" id="IPR050065">
    <property type="entry name" value="GlmU-like"/>
</dbReference>
<feature type="domain" description="Nucleotidyl transferase" evidence="3">
    <location>
        <begin position="2"/>
        <end position="222"/>
    </location>
</feature>
<dbReference type="InterPro" id="IPR005835">
    <property type="entry name" value="NTP_transferase_dom"/>
</dbReference>
<dbReference type="CDD" id="cd04181">
    <property type="entry name" value="NTP_transferase"/>
    <property type="match status" value="1"/>
</dbReference>
<dbReference type="Gene3D" id="3.90.550.10">
    <property type="entry name" value="Spore Coat Polysaccharide Biosynthesis Protein SpsA, Chain A"/>
    <property type="match status" value="1"/>
</dbReference>
<evidence type="ECO:0000256" key="1">
    <source>
        <dbReference type="ARBA" id="ARBA00022679"/>
    </source>
</evidence>
<sequence length="238" mass="27119">MKAVILAAGEGIRMRPLTESRPKPMIEVLGKPLLHHILDSMPEEINEIILVVGYKGDQIKNYFGCRFGRFKINYVHQAEKLGTAHGLWLCKDLLGEERFLMLYADDLQSKEDIKKCLAHPLSIMVKEVEDPRRFGVIIADEKGRVLDLVEKPEFPISKLASTGVKVLDGRIFNYPARKHENGEYYITDSLARLAKDHAVIAVRADFWLPIGYPEDLKKAEEILRRREEIPEVSWGAGL</sequence>
<dbReference type="InterPro" id="IPR029044">
    <property type="entry name" value="Nucleotide-diphossugar_trans"/>
</dbReference>
<dbReference type="PANTHER" id="PTHR43584:SF8">
    <property type="entry name" value="N-ACETYLMURAMATE ALPHA-1-PHOSPHATE URIDYLYLTRANSFERASE"/>
    <property type="match status" value="1"/>
</dbReference>
<evidence type="ECO:0000313" key="5">
    <source>
        <dbReference type="Proteomes" id="UP000178743"/>
    </source>
</evidence>
<dbReference type="PANTHER" id="PTHR43584">
    <property type="entry name" value="NUCLEOTIDYL TRANSFERASE"/>
    <property type="match status" value="1"/>
</dbReference>
<proteinExistence type="predicted"/>
<evidence type="ECO:0000313" key="4">
    <source>
        <dbReference type="EMBL" id="OGF71428.1"/>
    </source>
</evidence>
<evidence type="ECO:0000256" key="2">
    <source>
        <dbReference type="ARBA" id="ARBA00022695"/>
    </source>
</evidence>
<evidence type="ECO:0000259" key="3">
    <source>
        <dbReference type="Pfam" id="PF00483"/>
    </source>
</evidence>
<gene>
    <name evidence="4" type="ORF">A3C05_01495</name>
</gene>
<dbReference type="GO" id="GO:0016779">
    <property type="term" value="F:nucleotidyltransferase activity"/>
    <property type="evidence" value="ECO:0007669"/>
    <property type="project" value="UniProtKB-KW"/>
</dbReference>
<dbReference type="Proteomes" id="UP000178743">
    <property type="component" value="Unassembled WGS sequence"/>
</dbReference>
<dbReference type="SUPFAM" id="SSF53448">
    <property type="entry name" value="Nucleotide-diphospho-sugar transferases"/>
    <property type="match status" value="1"/>
</dbReference>
<dbReference type="AlphaFoldDB" id="A0A1F5W6Y5"/>
<accession>A0A1F5W6Y5</accession>
<name>A0A1F5W6Y5_9BACT</name>
<protein>
    <recommendedName>
        <fullName evidence="3">Nucleotidyl transferase domain-containing protein</fullName>
    </recommendedName>
</protein>
<reference evidence="4 5" key="1">
    <citation type="journal article" date="2016" name="Nat. Commun.">
        <title>Thousands of microbial genomes shed light on interconnected biogeochemical processes in an aquifer system.</title>
        <authorList>
            <person name="Anantharaman K."/>
            <person name="Brown C.T."/>
            <person name="Hug L.A."/>
            <person name="Sharon I."/>
            <person name="Castelle C.J."/>
            <person name="Probst A.J."/>
            <person name="Thomas B.C."/>
            <person name="Singh A."/>
            <person name="Wilkins M.J."/>
            <person name="Karaoz U."/>
            <person name="Brodie E.L."/>
            <person name="Williams K.H."/>
            <person name="Hubbard S.S."/>
            <person name="Banfield J.F."/>
        </authorList>
    </citation>
    <scope>NUCLEOTIDE SEQUENCE [LARGE SCALE GENOMIC DNA]</scope>
</reference>
<keyword evidence="1" id="KW-0808">Transferase</keyword>
<dbReference type="Pfam" id="PF00483">
    <property type="entry name" value="NTP_transferase"/>
    <property type="match status" value="1"/>
</dbReference>
<comment type="caution">
    <text evidence="4">The sequence shown here is derived from an EMBL/GenBank/DDBJ whole genome shotgun (WGS) entry which is preliminary data.</text>
</comment>
<organism evidence="4 5">
    <name type="scientific">Candidatus Giovannonibacteria bacterium RIFCSPHIGHO2_02_FULL_45_40</name>
    <dbReference type="NCBI Taxonomy" id="1798337"/>
    <lineage>
        <taxon>Bacteria</taxon>
        <taxon>Candidatus Giovannoniibacteriota</taxon>
    </lineage>
</organism>